<keyword evidence="4 5" id="KW-0472">Membrane</keyword>
<name>A0ABR4BNN8_9LECA</name>
<evidence type="ECO:0000256" key="3">
    <source>
        <dbReference type="ARBA" id="ARBA00022989"/>
    </source>
</evidence>
<dbReference type="InterPro" id="IPR001129">
    <property type="entry name" value="Membr-assoc_MAPEG"/>
</dbReference>
<dbReference type="Proteomes" id="UP001590951">
    <property type="component" value="Unassembled WGS sequence"/>
</dbReference>
<comment type="subcellular location">
    <subcellularLocation>
        <location evidence="1">Membrane</location>
    </subcellularLocation>
</comment>
<evidence type="ECO:0000256" key="1">
    <source>
        <dbReference type="ARBA" id="ARBA00004370"/>
    </source>
</evidence>
<dbReference type="SUPFAM" id="SSF161084">
    <property type="entry name" value="MAPEG domain-like"/>
    <property type="match status" value="1"/>
</dbReference>
<organism evidence="6 7">
    <name type="scientific">Lepraria finkii</name>
    <dbReference type="NCBI Taxonomy" id="1340010"/>
    <lineage>
        <taxon>Eukaryota</taxon>
        <taxon>Fungi</taxon>
        <taxon>Dikarya</taxon>
        <taxon>Ascomycota</taxon>
        <taxon>Pezizomycotina</taxon>
        <taxon>Lecanoromycetes</taxon>
        <taxon>OSLEUM clade</taxon>
        <taxon>Lecanoromycetidae</taxon>
        <taxon>Lecanorales</taxon>
        <taxon>Lecanorineae</taxon>
        <taxon>Stereocaulaceae</taxon>
        <taxon>Lepraria</taxon>
    </lineage>
</organism>
<gene>
    <name evidence="6" type="ORF">ABVK25_000259</name>
</gene>
<keyword evidence="7" id="KW-1185">Reference proteome</keyword>
<reference evidence="6 7" key="1">
    <citation type="submission" date="2024-09" db="EMBL/GenBank/DDBJ databases">
        <title>Rethinking Asexuality: The Enigmatic Case of Functional Sexual Genes in Lepraria (Stereocaulaceae).</title>
        <authorList>
            <person name="Doellman M."/>
            <person name="Sun Y."/>
            <person name="Barcenas-Pena A."/>
            <person name="Lumbsch H.T."/>
            <person name="Grewe F."/>
        </authorList>
    </citation>
    <scope>NUCLEOTIDE SEQUENCE [LARGE SCALE GENOMIC DNA]</scope>
    <source>
        <strain evidence="6 7">Grewe 0041</strain>
    </source>
</reference>
<dbReference type="InterPro" id="IPR023352">
    <property type="entry name" value="MAPEG-like_dom_sf"/>
</dbReference>
<evidence type="ECO:0000256" key="5">
    <source>
        <dbReference type="SAM" id="Phobius"/>
    </source>
</evidence>
<proteinExistence type="predicted"/>
<protein>
    <recommendedName>
        <fullName evidence="8">Microsomal glutathione S-transferase 2</fullName>
    </recommendedName>
</protein>
<dbReference type="EMBL" id="JBHFEH010000001">
    <property type="protein sequence ID" value="KAL2058967.1"/>
    <property type="molecule type" value="Genomic_DNA"/>
</dbReference>
<evidence type="ECO:0008006" key="8">
    <source>
        <dbReference type="Google" id="ProtNLM"/>
    </source>
</evidence>
<sequence>MANLDTGYMNALSLGYVASRIVYTFVYLNNSSNGQAQGRSFIFLTGVGLCMAMFVSAGRKLEG</sequence>
<keyword evidence="2 5" id="KW-0812">Transmembrane</keyword>
<evidence type="ECO:0000313" key="7">
    <source>
        <dbReference type="Proteomes" id="UP001590951"/>
    </source>
</evidence>
<feature type="transmembrane region" description="Helical" evidence="5">
    <location>
        <begin position="40"/>
        <end position="58"/>
    </location>
</feature>
<keyword evidence="3 5" id="KW-1133">Transmembrane helix</keyword>
<evidence type="ECO:0000256" key="2">
    <source>
        <dbReference type="ARBA" id="ARBA00022692"/>
    </source>
</evidence>
<evidence type="ECO:0000256" key="4">
    <source>
        <dbReference type="ARBA" id="ARBA00023136"/>
    </source>
</evidence>
<feature type="transmembrane region" description="Helical" evidence="5">
    <location>
        <begin position="6"/>
        <end position="28"/>
    </location>
</feature>
<comment type="caution">
    <text evidence="6">The sequence shown here is derived from an EMBL/GenBank/DDBJ whole genome shotgun (WGS) entry which is preliminary data.</text>
</comment>
<evidence type="ECO:0000313" key="6">
    <source>
        <dbReference type="EMBL" id="KAL2058967.1"/>
    </source>
</evidence>
<dbReference type="Gene3D" id="1.20.120.550">
    <property type="entry name" value="Membrane associated eicosanoid/glutathione metabolism-like domain"/>
    <property type="match status" value="1"/>
</dbReference>
<dbReference type="Pfam" id="PF01124">
    <property type="entry name" value="MAPEG"/>
    <property type="match status" value="1"/>
</dbReference>
<accession>A0ABR4BNN8</accession>